<feature type="compositionally biased region" description="Basic and acidic residues" evidence="1">
    <location>
        <begin position="175"/>
        <end position="194"/>
    </location>
</feature>
<gene>
    <name evidence="2" type="ORF">BJ875DRAFT_514597</name>
</gene>
<feature type="compositionally biased region" description="Basic and acidic residues" evidence="1">
    <location>
        <begin position="860"/>
        <end position="882"/>
    </location>
</feature>
<dbReference type="EMBL" id="MU251552">
    <property type="protein sequence ID" value="KAG9232365.1"/>
    <property type="molecule type" value="Genomic_DNA"/>
</dbReference>
<reference evidence="2" key="1">
    <citation type="journal article" date="2021" name="IMA Fungus">
        <title>Genomic characterization of three marine fungi, including Emericellopsis atlantica sp. nov. with signatures of a generalist lifestyle and marine biomass degradation.</title>
        <authorList>
            <person name="Hagestad O.C."/>
            <person name="Hou L."/>
            <person name="Andersen J.H."/>
            <person name="Hansen E.H."/>
            <person name="Altermark B."/>
            <person name="Li C."/>
            <person name="Kuhnert E."/>
            <person name="Cox R.J."/>
            <person name="Crous P.W."/>
            <person name="Spatafora J.W."/>
            <person name="Lail K."/>
            <person name="Amirebrahimi M."/>
            <person name="Lipzen A."/>
            <person name="Pangilinan J."/>
            <person name="Andreopoulos W."/>
            <person name="Hayes R.D."/>
            <person name="Ng V."/>
            <person name="Grigoriev I.V."/>
            <person name="Jackson S.A."/>
            <person name="Sutton T.D.S."/>
            <person name="Dobson A.D.W."/>
            <person name="Rama T."/>
        </authorList>
    </citation>
    <scope>NUCLEOTIDE SEQUENCE</scope>
    <source>
        <strain evidence="2">TRa018bII</strain>
    </source>
</reference>
<dbReference type="Proteomes" id="UP000824998">
    <property type="component" value="Unassembled WGS sequence"/>
</dbReference>
<evidence type="ECO:0000256" key="1">
    <source>
        <dbReference type="SAM" id="MobiDB-lite"/>
    </source>
</evidence>
<name>A0A9P8C3R4_9HELO</name>
<accession>A0A9P8C3R4</accession>
<feature type="region of interest" description="Disordered" evidence="1">
    <location>
        <begin position="853"/>
        <end position="882"/>
    </location>
</feature>
<evidence type="ECO:0000313" key="2">
    <source>
        <dbReference type="EMBL" id="KAG9232365.1"/>
    </source>
</evidence>
<keyword evidence="3" id="KW-1185">Reference proteome</keyword>
<organism evidence="2 3">
    <name type="scientific">Amylocarpus encephaloides</name>
    <dbReference type="NCBI Taxonomy" id="45428"/>
    <lineage>
        <taxon>Eukaryota</taxon>
        <taxon>Fungi</taxon>
        <taxon>Dikarya</taxon>
        <taxon>Ascomycota</taxon>
        <taxon>Pezizomycotina</taxon>
        <taxon>Leotiomycetes</taxon>
        <taxon>Helotiales</taxon>
        <taxon>Helotiales incertae sedis</taxon>
        <taxon>Amylocarpus</taxon>
    </lineage>
</organism>
<protein>
    <submittedName>
        <fullName evidence="2">Uncharacterized protein</fullName>
    </submittedName>
</protein>
<sequence length="1257" mass="146316">MAETLGPHDTEDLDISLDRHDYNFAPLLTAKAVTDDANQDNPRGLYIVKIPVSLLESPLTPNLPPYKLWNIQRSLTESGSRNGREIWLSWRRAWDLWNNHYIEGRVNKEWVRGELERKGEEMKNKPKTTKRRERSREKVEQDQVKKVPQVYSTYTAPPNEDRPPNAPSQGQKWVRGTEERVWELVDDFDRPPRVEDDDGTESGISQPDNGDEEGGGFVPRKRMRGFNEALGLENWINNSVWRPRRVGEGPDEVNLIDDCERAAAARRAAGAQDEVLTEFEVDGGVDCAPAPFPLLRWVDTLTTTPTGGSLFFRKRKLWDEVTGTIFNLPMIPLSRESELLDERQQLIKKHWAIPDDPLRPTCVFPLDIRRCEHMSHPESFHTFAKDEKVVSFRYENETRNYRVMELDDPWWVTMKQEKRRDVPPRRWPPAERNPDEEELFAYDDLNWISHRVRDRNGESRYFATNLTYSTLIINGAEITRGHVAGPLPSFAIIETPDGQVSFWFGEVGTDKELQPEPSLKTSQQWKVLRGMGGEWTNIGINAGEVWDRKINERLQREENGEEGSDDEEWESYKHFYPKEVIIEEDSRTLGRLPPTLNTVVSTVNSTSEDSLPSQTAAKRNDKIRVPRTFKTPEAELCYAATGSAHLGSAIGAAIKEPMIEPVSPFKGPNSIESIGGQTVSSRAVVDEWNSRKLDIITTQKKAISSNRQGVSSAREEVLKRVKRRDRGPPGNMSRVKRTRVQDPMEIEEYCTTTNVLNGEEFLKMYRTPAELQRQYERNKVKRIERLEQTQGLSHAKAMEMYDSMIAAEEKVKAAKVATRIQKLRTEREIPHADAVQAYNNEKGHIEKVVEETRRKRRELKRRDEQKKARKEMHNQNEAKNAELKAKRDATRIERLGRMRAPDKNRNEAYMKQLQEKIQRDRENSIKKDREKWKRAETKRKDHEAYVASQTHPWEAPFEYSAETLSPYSTEDIMQFREWDRKMFQYGEVKSPIEANYDEHYWVLLQWRYTQWKRVRDQRRQNKDKSHMEGRVFNTRKQDLEETIKCMGESHGKSADEMAKTYGAKSAQDWVEMELNAERNTGGGNGKSQDMDLFRGWFGANPEEQYQTHKEMRDLVVIRNQILQRYCRRVARRVIETRAAIEYKSPEEVLKEDGFPSMDAYLSHQVEKLEKLKPRMKELYLFEEDELRDRGGEKLLATARAQIVHLNQEEEMEIERNMRFVMALEGEDMWETQTQLAERPPILRHNFAGGGDGWSAEI</sequence>
<dbReference type="OrthoDB" id="3825435at2759"/>
<comment type="caution">
    <text evidence="2">The sequence shown here is derived from an EMBL/GenBank/DDBJ whole genome shotgun (WGS) entry which is preliminary data.</text>
</comment>
<evidence type="ECO:0000313" key="3">
    <source>
        <dbReference type="Proteomes" id="UP000824998"/>
    </source>
</evidence>
<dbReference type="AlphaFoldDB" id="A0A9P8C3R4"/>
<proteinExistence type="predicted"/>
<feature type="compositionally biased region" description="Basic and acidic residues" evidence="1">
    <location>
        <begin position="134"/>
        <end position="145"/>
    </location>
</feature>
<feature type="region of interest" description="Disordered" evidence="1">
    <location>
        <begin position="118"/>
        <end position="220"/>
    </location>
</feature>